<keyword evidence="3" id="KW-1185">Reference proteome</keyword>
<evidence type="ECO:0000313" key="2">
    <source>
        <dbReference type="EMBL" id="KAG0140779.1"/>
    </source>
</evidence>
<dbReference type="EMBL" id="MU167420">
    <property type="protein sequence ID" value="KAG0140779.1"/>
    <property type="molecule type" value="Genomic_DNA"/>
</dbReference>
<dbReference type="PANTHER" id="PTHR22767">
    <property type="entry name" value="N-TERMINAL ACETYLTRANSFERASE-RELATED"/>
    <property type="match status" value="1"/>
</dbReference>
<name>A0A9P6NAQ6_9BASI</name>
<dbReference type="InterPro" id="IPR019183">
    <property type="entry name" value="NAA25_NatB_aux_su"/>
</dbReference>
<sequence>MTNSNSRWKFMNALQMRSDDLDSKLGLLGLSDLIQRNQLKPALDQTIKLIKKFPNAYILYAIKAFVLNLLGRSDQASSIFNQYFNLPSHPANLDLDYVQLIAFTLIDLNKSDELVLLYERATNKISLENRNLAVEAYLNLAEFNRIKDMQQIALKLHKAFPVDPQFIYWILLPLIHQLKNQLTPLLISLSHRFIQTLFQLKALTSEKVIFRLRELGHEKNYFDDFNEIWVIMKILELIGESKDSKVLGKGIDHLIGLDILFNQNQINSNDQDYKDYEIGLNESELKEFRNKNSISLLSSKQKEDEVLKAHYNSIPDYVKKIRDDYFLILDSFIGKKFRENHLGLEIMWREKCIDWLNDQSLIEFINRLKKLLSNGDTNWHTIITINKAVLKIDDKDNHLIQLDDFYLDLFVHKGSERGFSLGRIDLRKRLREIGEKDTFKENLEDTIVNYLKAFGHKPCCFDDLKDYLLVLNDQESQQVSNRLRALNNFDDEFTEESVHKLINIEKICRALGFPLHNDHLNESSRLLELYTRYLPLGKDLPETSLQPADDLAILSVQVLVEDWYTNKDKVDNVYGSIYILEMVLNKSMHRYQARSLLIRLCRLIGDRQRALNHFISLGLKHIQLDTLGHLGLDRVSIFGNCSNTNDIINHSLNFYDRAVSDTKRWINEAYYNSNYSKIDDFEIFQNRIKFSLQKSILIVENIRIKIFNKQVCLEEIKLDLMNILKDWNKSIDNRDQNVLANFQSFKGSTIDRQTSLGPPITVGWVRVMSLTYATILLPGNCLLEKVSTDLLDQVSRHEVKLYYFSQKLSQLFFSGSSNKLELEQTTELLQFFNEWAEEVEKAMNGLKSEVLQIVQISYEAYRLFEIVEEQVLGKNGKTSGLIKVIKSLKIEILNQLKKFEIMITKEKKSKLIDDDLIIKLFNNFGKMDPKIFGELDAWKTLLERVEDETLNNLDNNVKEKIGLVIKDEIV</sequence>
<dbReference type="Proteomes" id="UP000886653">
    <property type="component" value="Unassembled WGS sequence"/>
</dbReference>
<dbReference type="PANTHER" id="PTHR22767:SF3">
    <property type="entry name" value="N-ALPHA-ACETYLTRANSFERASE 25, NATB AUXILIARY SUBUNIT"/>
    <property type="match status" value="1"/>
</dbReference>
<organism evidence="2 3">
    <name type="scientific">Cronartium quercuum f. sp. fusiforme G11</name>
    <dbReference type="NCBI Taxonomy" id="708437"/>
    <lineage>
        <taxon>Eukaryota</taxon>
        <taxon>Fungi</taxon>
        <taxon>Dikarya</taxon>
        <taxon>Basidiomycota</taxon>
        <taxon>Pucciniomycotina</taxon>
        <taxon>Pucciniomycetes</taxon>
        <taxon>Pucciniales</taxon>
        <taxon>Coleosporiaceae</taxon>
        <taxon>Cronartium</taxon>
    </lineage>
</organism>
<dbReference type="InterPro" id="IPR011990">
    <property type="entry name" value="TPR-like_helical_dom_sf"/>
</dbReference>
<dbReference type="AlphaFoldDB" id="A0A9P6NAQ6"/>
<dbReference type="Pfam" id="PF09797">
    <property type="entry name" value="NatB_MDM20"/>
    <property type="match status" value="1"/>
</dbReference>
<dbReference type="OrthoDB" id="1874341at2759"/>
<comment type="similarity">
    <text evidence="1">Belongs to the MDM20/NAA25 family.</text>
</comment>
<protein>
    <submittedName>
        <fullName evidence="2">Uncharacterized protein</fullName>
    </submittedName>
</protein>
<reference evidence="2" key="1">
    <citation type="submission" date="2013-11" db="EMBL/GenBank/DDBJ databases">
        <title>Genome sequence of the fusiform rust pathogen reveals effectors for host alternation and coevolution with pine.</title>
        <authorList>
            <consortium name="DOE Joint Genome Institute"/>
            <person name="Smith K."/>
            <person name="Pendleton A."/>
            <person name="Kubisiak T."/>
            <person name="Anderson C."/>
            <person name="Salamov A."/>
            <person name="Aerts A."/>
            <person name="Riley R."/>
            <person name="Clum A."/>
            <person name="Lindquist E."/>
            <person name="Ence D."/>
            <person name="Campbell M."/>
            <person name="Kronenberg Z."/>
            <person name="Feau N."/>
            <person name="Dhillon B."/>
            <person name="Hamelin R."/>
            <person name="Burleigh J."/>
            <person name="Smith J."/>
            <person name="Yandell M."/>
            <person name="Nelson C."/>
            <person name="Grigoriev I."/>
            <person name="Davis J."/>
        </authorList>
    </citation>
    <scope>NUCLEOTIDE SEQUENCE</scope>
    <source>
        <strain evidence="2">G11</strain>
    </source>
</reference>
<proteinExistence type="inferred from homology"/>
<dbReference type="GO" id="GO:0031416">
    <property type="term" value="C:NatB complex"/>
    <property type="evidence" value="ECO:0007669"/>
    <property type="project" value="TreeGrafter"/>
</dbReference>
<accession>A0A9P6NAQ6</accession>
<dbReference type="Gene3D" id="1.25.40.10">
    <property type="entry name" value="Tetratricopeptide repeat domain"/>
    <property type="match status" value="1"/>
</dbReference>
<evidence type="ECO:0000313" key="3">
    <source>
        <dbReference type="Proteomes" id="UP000886653"/>
    </source>
</evidence>
<gene>
    <name evidence="2" type="ORF">CROQUDRAFT_718493</name>
</gene>
<comment type="caution">
    <text evidence="2">The sequence shown here is derived from an EMBL/GenBank/DDBJ whole genome shotgun (WGS) entry which is preliminary data.</text>
</comment>
<evidence type="ECO:0000256" key="1">
    <source>
        <dbReference type="ARBA" id="ARBA00006298"/>
    </source>
</evidence>
<dbReference type="SUPFAM" id="SSF48452">
    <property type="entry name" value="TPR-like"/>
    <property type="match status" value="1"/>
</dbReference>